<evidence type="ECO:0000313" key="2">
    <source>
        <dbReference type="Proteomes" id="UP000598146"/>
    </source>
</evidence>
<evidence type="ECO:0000313" key="1">
    <source>
        <dbReference type="EMBL" id="MBG0560631.1"/>
    </source>
</evidence>
<keyword evidence="2" id="KW-1185">Reference proteome</keyword>
<accession>A0A931C3Y0</accession>
<dbReference type="AlphaFoldDB" id="A0A931C3Y0"/>
<dbReference type="InterPro" id="IPR025447">
    <property type="entry name" value="DUF4192"/>
</dbReference>
<gene>
    <name evidence="1" type="ORF">I4J89_04020</name>
</gene>
<sequence length="339" mass="36641">MTADCALVIRTPSDLIAAVPYLLGYHPVDSVTMVGLTGTRVDFGACYDLPPPDCDEKDAREAATVIAETVARQEAASVVIIGFGPPGRVTPAVLRLAQALQTVRVRVDDAMRVTDGRWWSYFCDDPRCCSPDGTACLPGDSVIAAEATLSGHVALPSRRELVAQVASIEGAARTAMTAATERARRRFSDLLAGDPDAGRYGRAIRRAGRTAVRDAERRYRAGRTLTDDEIAWLGALLVDKAVEDFALDRVSPEEWRIRLWTDVLRRVEPAYVAAPACLLSFTAWRSGRGALARVAVDRALHEEPGHHLATIMHNLLGFGLSPHMVTGGGSRTGSRRRSG</sequence>
<protein>
    <submittedName>
        <fullName evidence="1">DUF4192 domain-containing protein</fullName>
    </submittedName>
</protein>
<name>A0A931C3Y0_9ACTN</name>
<proteinExistence type="predicted"/>
<organism evidence="1 2">
    <name type="scientific">Actinoplanes aureus</name>
    <dbReference type="NCBI Taxonomy" id="2792083"/>
    <lineage>
        <taxon>Bacteria</taxon>
        <taxon>Bacillati</taxon>
        <taxon>Actinomycetota</taxon>
        <taxon>Actinomycetes</taxon>
        <taxon>Micromonosporales</taxon>
        <taxon>Micromonosporaceae</taxon>
        <taxon>Actinoplanes</taxon>
    </lineage>
</organism>
<dbReference type="Proteomes" id="UP000598146">
    <property type="component" value="Unassembled WGS sequence"/>
</dbReference>
<dbReference type="RefSeq" id="WP_196412438.1">
    <property type="nucleotide sequence ID" value="NZ_JADQTO010000002.1"/>
</dbReference>
<reference evidence="1" key="1">
    <citation type="submission" date="2020-11" db="EMBL/GenBank/DDBJ databases">
        <title>Isolation and identification of active actinomycetes.</title>
        <authorList>
            <person name="Sun X."/>
        </authorList>
    </citation>
    <scope>NUCLEOTIDE SEQUENCE</scope>
    <source>
        <strain evidence="1">NEAU-A11</strain>
    </source>
</reference>
<dbReference type="EMBL" id="JADQTO010000002">
    <property type="protein sequence ID" value="MBG0560631.1"/>
    <property type="molecule type" value="Genomic_DNA"/>
</dbReference>
<comment type="caution">
    <text evidence="1">The sequence shown here is derived from an EMBL/GenBank/DDBJ whole genome shotgun (WGS) entry which is preliminary data.</text>
</comment>
<dbReference type="Pfam" id="PF13830">
    <property type="entry name" value="DUF4192"/>
    <property type="match status" value="1"/>
</dbReference>